<accession>A0ABW6NAX6</accession>
<proteinExistence type="predicted"/>
<keyword evidence="1" id="KW-1133">Transmembrane helix</keyword>
<organism evidence="2 3">
    <name type="scientific">Streptomyces tibetensis</name>
    <dbReference type="NCBI Taxonomy" id="2382123"/>
    <lineage>
        <taxon>Bacteria</taxon>
        <taxon>Bacillati</taxon>
        <taxon>Actinomycetota</taxon>
        <taxon>Actinomycetes</taxon>
        <taxon>Kitasatosporales</taxon>
        <taxon>Streptomycetaceae</taxon>
        <taxon>Streptomyces</taxon>
    </lineage>
</organism>
<dbReference type="EMBL" id="JBIAJP010000021">
    <property type="protein sequence ID" value="MFF0009567.1"/>
    <property type="molecule type" value="Genomic_DNA"/>
</dbReference>
<sequence length="49" mass="5570">MLANTLSVLAIVISISTLLFARRGYLREKARLRALEARYPHLADRATEK</sequence>
<dbReference type="RefSeq" id="WP_389835492.1">
    <property type="nucleotide sequence ID" value="NZ_JBIAJP010000021.1"/>
</dbReference>
<gene>
    <name evidence="2" type="ORF">ACFYQT_39935</name>
</gene>
<evidence type="ECO:0000313" key="3">
    <source>
        <dbReference type="Proteomes" id="UP001601422"/>
    </source>
</evidence>
<comment type="caution">
    <text evidence="2">The sequence shown here is derived from an EMBL/GenBank/DDBJ whole genome shotgun (WGS) entry which is preliminary data.</text>
</comment>
<evidence type="ECO:0000256" key="1">
    <source>
        <dbReference type="SAM" id="Phobius"/>
    </source>
</evidence>
<feature type="transmembrane region" description="Helical" evidence="1">
    <location>
        <begin position="6"/>
        <end position="25"/>
    </location>
</feature>
<evidence type="ECO:0000313" key="2">
    <source>
        <dbReference type="EMBL" id="MFF0009567.1"/>
    </source>
</evidence>
<keyword evidence="3" id="KW-1185">Reference proteome</keyword>
<reference evidence="2 3" key="1">
    <citation type="submission" date="2024-10" db="EMBL/GenBank/DDBJ databases">
        <title>The Natural Products Discovery Center: Release of the First 8490 Sequenced Strains for Exploring Actinobacteria Biosynthetic Diversity.</title>
        <authorList>
            <person name="Kalkreuter E."/>
            <person name="Kautsar S.A."/>
            <person name="Yang D."/>
            <person name="Bader C.D."/>
            <person name="Teijaro C.N."/>
            <person name="Fluegel L."/>
            <person name="Davis C.M."/>
            <person name="Simpson J.R."/>
            <person name="Lauterbach L."/>
            <person name="Steele A.D."/>
            <person name="Gui C."/>
            <person name="Meng S."/>
            <person name="Li G."/>
            <person name="Viehrig K."/>
            <person name="Ye F."/>
            <person name="Su P."/>
            <person name="Kiefer A.F."/>
            <person name="Nichols A."/>
            <person name="Cepeda A.J."/>
            <person name="Yan W."/>
            <person name="Fan B."/>
            <person name="Jiang Y."/>
            <person name="Adhikari A."/>
            <person name="Zheng C.-J."/>
            <person name="Schuster L."/>
            <person name="Cowan T.M."/>
            <person name="Smanski M.J."/>
            <person name="Chevrette M.G."/>
            <person name="De Carvalho L.P.S."/>
            <person name="Shen B."/>
        </authorList>
    </citation>
    <scope>NUCLEOTIDE SEQUENCE [LARGE SCALE GENOMIC DNA]</scope>
    <source>
        <strain evidence="2 3">NPDC005497</strain>
    </source>
</reference>
<name>A0ABW6NAX6_9ACTN</name>
<keyword evidence="1" id="KW-0812">Transmembrane</keyword>
<protein>
    <submittedName>
        <fullName evidence="2">Uncharacterized protein</fullName>
    </submittedName>
</protein>
<keyword evidence="1" id="KW-0472">Membrane</keyword>
<dbReference type="Proteomes" id="UP001601422">
    <property type="component" value="Unassembled WGS sequence"/>
</dbReference>